<accession>A0AAE9Y7T5</accession>
<name>A0AAE9Y7T5_9ACTN</name>
<dbReference type="PANTHER" id="PTHR43591">
    <property type="entry name" value="METHYLTRANSFERASE"/>
    <property type="match status" value="1"/>
</dbReference>
<keyword evidence="3" id="KW-0489">Methyltransferase</keyword>
<reference evidence="3" key="1">
    <citation type="submission" date="2023-01" db="EMBL/GenBank/DDBJ databases">
        <title>The diversity of Class Acidimicrobiia in South China Sea sediment environments and the proposal of Iamia marina sp. nov., a novel species of the genus Iamia.</title>
        <authorList>
            <person name="He Y."/>
            <person name="Tian X."/>
        </authorList>
    </citation>
    <scope>NUCLEOTIDE SEQUENCE</scope>
    <source>
        <strain evidence="3">DSM 19957</strain>
    </source>
</reference>
<sequence length="209" mass="22826">MTASPAPADEAVPTGNTYDKYASQNPVERRLMDGFFAALDASLPATPPTTVLEVGVGEGEVAERLRARWPEVPIAGIDLPDHELAAHWIGKAHSGAFADICRLPFPDDAFDLVLAIEVLEHVPDPIGALAELDRVCRRDVVLSVPRERIWSAANMARGKYLRDLGNTPGHINHWSKRGFAEVVGTTFTVRDVRSPFPWTMVAASVRRPA</sequence>
<dbReference type="AlphaFoldDB" id="A0AAE9Y7T5"/>
<dbReference type="Gene3D" id="3.40.50.150">
    <property type="entry name" value="Vaccinia Virus protein VP39"/>
    <property type="match status" value="1"/>
</dbReference>
<keyword evidence="3" id="KW-0808">Transferase</keyword>
<dbReference type="CDD" id="cd02440">
    <property type="entry name" value="AdoMet_MTases"/>
    <property type="match status" value="1"/>
</dbReference>
<feature type="region of interest" description="Disordered" evidence="1">
    <location>
        <begin position="1"/>
        <end position="21"/>
    </location>
</feature>
<dbReference type="Pfam" id="PF08241">
    <property type="entry name" value="Methyltransf_11"/>
    <property type="match status" value="1"/>
</dbReference>
<dbReference type="Proteomes" id="UP001216390">
    <property type="component" value="Chromosome"/>
</dbReference>
<dbReference type="RefSeq" id="WP_272738101.1">
    <property type="nucleotide sequence ID" value="NZ_CP116942.1"/>
</dbReference>
<keyword evidence="4" id="KW-1185">Reference proteome</keyword>
<organism evidence="3 4">
    <name type="scientific">Iamia majanohamensis</name>
    <dbReference type="NCBI Taxonomy" id="467976"/>
    <lineage>
        <taxon>Bacteria</taxon>
        <taxon>Bacillati</taxon>
        <taxon>Actinomycetota</taxon>
        <taxon>Acidimicrobiia</taxon>
        <taxon>Acidimicrobiales</taxon>
        <taxon>Iamiaceae</taxon>
        <taxon>Iamia</taxon>
    </lineage>
</organism>
<protein>
    <submittedName>
        <fullName evidence="3">Class I SAM-dependent methyltransferase</fullName>
    </submittedName>
</protein>
<dbReference type="EMBL" id="CP116942">
    <property type="protein sequence ID" value="WCO68585.1"/>
    <property type="molecule type" value="Genomic_DNA"/>
</dbReference>
<dbReference type="InterPro" id="IPR013216">
    <property type="entry name" value="Methyltransf_11"/>
</dbReference>
<dbReference type="InterPro" id="IPR029063">
    <property type="entry name" value="SAM-dependent_MTases_sf"/>
</dbReference>
<dbReference type="PANTHER" id="PTHR43591:SF24">
    <property type="entry name" value="2-METHOXY-6-POLYPRENYL-1,4-BENZOQUINOL METHYLASE, MITOCHONDRIAL"/>
    <property type="match status" value="1"/>
</dbReference>
<gene>
    <name evidence="3" type="ORF">PO878_07565</name>
</gene>
<evidence type="ECO:0000259" key="2">
    <source>
        <dbReference type="Pfam" id="PF08241"/>
    </source>
</evidence>
<evidence type="ECO:0000313" key="3">
    <source>
        <dbReference type="EMBL" id="WCO68585.1"/>
    </source>
</evidence>
<dbReference type="GO" id="GO:0008757">
    <property type="term" value="F:S-adenosylmethionine-dependent methyltransferase activity"/>
    <property type="evidence" value="ECO:0007669"/>
    <property type="project" value="InterPro"/>
</dbReference>
<feature type="domain" description="Methyltransferase type 11" evidence="2">
    <location>
        <begin position="52"/>
        <end position="141"/>
    </location>
</feature>
<evidence type="ECO:0000256" key="1">
    <source>
        <dbReference type="SAM" id="MobiDB-lite"/>
    </source>
</evidence>
<dbReference type="GO" id="GO:0032259">
    <property type="term" value="P:methylation"/>
    <property type="evidence" value="ECO:0007669"/>
    <property type="project" value="UniProtKB-KW"/>
</dbReference>
<dbReference type="KEGG" id="ima:PO878_07565"/>
<proteinExistence type="predicted"/>
<dbReference type="SUPFAM" id="SSF53335">
    <property type="entry name" value="S-adenosyl-L-methionine-dependent methyltransferases"/>
    <property type="match status" value="1"/>
</dbReference>
<evidence type="ECO:0000313" key="4">
    <source>
        <dbReference type="Proteomes" id="UP001216390"/>
    </source>
</evidence>